<keyword evidence="4 9" id="KW-0548">Nucleotidyltransferase</keyword>
<organism evidence="12 13">
    <name type="scientific">Candidatus Avidehalobacter gallistercoris</name>
    <dbReference type="NCBI Taxonomy" id="2840694"/>
    <lineage>
        <taxon>Bacteria</taxon>
        <taxon>Bacillati</taxon>
        <taxon>Bacillota</taxon>
        <taxon>Clostridia</taxon>
        <taxon>Eubacteriales</taxon>
        <taxon>Peptococcaceae</taxon>
        <taxon>Peptococcaceae incertae sedis</taxon>
        <taxon>Candidatus Avidehalobacter</taxon>
    </lineage>
</organism>
<reference evidence="12" key="2">
    <citation type="journal article" date="2021" name="PeerJ">
        <title>Extensive microbial diversity within the chicken gut microbiome revealed by metagenomics and culture.</title>
        <authorList>
            <person name="Gilroy R."/>
            <person name="Ravi A."/>
            <person name="Getino M."/>
            <person name="Pursley I."/>
            <person name="Horton D.L."/>
            <person name="Alikhan N.F."/>
            <person name="Baker D."/>
            <person name="Gharbi K."/>
            <person name="Hall N."/>
            <person name="Watson M."/>
            <person name="Adriaenssens E.M."/>
            <person name="Foster-Nyarko E."/>
            <person name="Jarju S."/>
            <person name="Secka A."/>
            <person name="Antonio M."/>
            <person name="Oren A."/>
            <person name="Chaudhuri R.R."/>
            <person name="La Ragione R."/>
            <person name="Hildebrand F."/>
            <person name="Pallen M.J."/>
        </authorList>
    </citation>
    <scope>NUCLEOTIDE SEQUENCE</scope>
    <source>
        <strain evidence="12">2830</strain>
    </source>
</reference>
<feature type="binding site" evidence="9">
    <location>
        <begin position="180"/>
        <end position="181"/>
    </location>
    <ligand>
        <name>alpha-D-glucose 1-phosphate</name>
        <dbReference type="ChEBI" id="CHEBI:58601"/>
    </ligand>
</feature>
<dbReference type="InterPro" id="IPR011831">
    <property type="entry name" value="ADP-Glc_PPase"/>
</dbReference>
<keyword evidence="2 9" id="KW-0321">Glycogen metabolism</keyword>
<evidence type="ECO:0000256" key="3">
    <source>
        <dbReference type="ARBA" id="ARBA00022679"/>
    </source>
</evidence>
<dbReference type="HAMAP" id="MF_00624">
    <property type="entry name" value="GlgC"/>
    <property type="match status" value="1"/>
</dbReference>
<comment type="catalytic activity">
    <reaction evidence="9">
        <text>alpha-D-glucose 1-phosphate + ATP + H(+) = ADP-alpha-D-glucose + diphosphate</text>
        <dbReference type="Rhea" id="RHEA:12120"/>
        <dbReference type="ChEBI" id="CHEBI:15378"/>
        <dbReference type="ChEBI" id="CHEBI:30616"/>
        <dbReference type="ChEBI" id="CHEBI:33019"/>
        <dbReference type="ChEBI" id="CHEBI:57498"/>
        <dbReference type="ChEBI" id="CHEBI:58601"/>
        <dbReference type="EC" id="2.7.7.27"/>
    </reaction>
</comment>
<comment type="function">
    <text evidence="9">Involved in the biosynthesis of ADP-glucose, a building block required for the elongation reactions to produce glycogen. Catalyzes the reaction between ATP and alpha-D-glucose 1-phosphate (G1P) to produce pyrophosphate and ADP-Glc.</text>
</comment>
<dbReference type="Proteomes" id="UP000824124">
    <property type="component" value="Unassembled WGS sequence"/>
</dbReference>
<dbReference type="InterPro" id="IPR011004">
    <property type="entry name" value="Trimer_LpxA-like_sf"/>
</dbReference>
<evidence type="ECO:0000256" key="4">
    <source>
        <dbReference type="ARBA" id="ARBA00022695"/>
    </source>
</evidence>
<evidence type="ECO:0000313" key="12">
    <source>
        <dbReference type="EMBL" id="HIU10485.1"/>
    </source>
</evidence>
<keyword evidence="7 9" id="KW-0320">Glycogen biosynthesis</keyword>
<comment type="similarity">
    <text evidence="1 9">Belongs to the bacterial/plant glucose-1-phosphate adenylyltransferase family.</text>
</comment>
<dbReference type="CDD" id="cd02508">
    <property type="entry name" value="ADP_Glucose_PP"/>
    <property type="match status" value="1"/>
</dbReference>
<dbReference type="PANTHER" id="PTHR43523">
    <property type="entry name" value="GLUCOSE-1-PHOSPHATE ADENYLYLTRANSFERASE-RELATED"/>
    <property type="match status" value="1"/>
</dbReference>
<evidence type="ECO:0000256" key="7">
    <source>
        <dbReference type="ARBA" id="ARBA00023056"/>
    </source>
</evidence>
<dbReference type="Gene3D" id="2.160.10.10">
    <property type="entry name" value="Hexapeptide repeat proteins"/>
    <property type="match status" value="1"/>
</dbReference>
<dbReference type="PROSITE" id="PS00808">
    <property type="entry name" value="ADP_GLC_PYROPHOSPH_1"/>
    <property type="match status" value="1"/>
</dbReference>
<feature type="binding site" evidence="9">
    <location>
        <position position="100"/>
    </location>
    <ligand>
        <name>alpha-D-glucose 1-phosphate</name>
        <dbReference type="ChEBI" id="CHEBI:58601"/>
    </ligand>
</feature>
<evidence type="ECO:0000256" key="6">
    <source>
        <dbReference type="ARBA" id="ARBA00022840"/>
    </source>
</evidence>
<comment type="subunit">
    <text evidence="9">Homotetramer.</text>
</comment>
<dbReference type="NCBIfam" id="NF003670">
    <property type="entry name" value="PRK05293.1"/>
    <property type="match status" value="1"/>
</dbReference>
<dbReference type="GO" id="GO:0008878">
    <property type="term" value="F:glucose-1-phosphate adenylyltransferase activity"/>
    <property type="evidence" value="ECO:0007669"/>
    <property type="project" value="UniProtKB-UniRule"/>
</dbReference>
<keyword evidence="6 9" id="KW-0067">ATP-binding</keyword>
<evidence type="ECO:0000313" key="13">
    <source>
        <dbReference type="Proteomes" id="UP000824124"/>
    </source>
</evidence>
<dbReference type="PROSITE" id="PS00810">
    <property type="entry name" value="ADP_GLC_PYROPHOSPH_3"/>
    <property type="match status" value="1"/>
</dbReference>
<name>A0A9D1KZD9_9FIRM</name>
<dbReference type="InterPro" id="IPR005835">
    <property type="entry name" value="NTP_transferase_dom"/>
</dbReference>
<feature type="domain" description="Glucose-1-phosphate adenylyltransferase/Bifunctional protein GlmU-like C-terminal hexapeptide" evidence="11">
    <location>
        <begin position="289"/>
        <end position="363"/>
    </location>
</feature>
<dbReference type="InterPro" id="IPR023049">
    <property type="entry name" value="GlgC_bac"/>
</dbReference>
<dbReference type="Gene3D" id="3.90.550.10">
    <property type="entry name" value="Spore Coat Polysaccharide Biosynthesis Protein SpsA, Chain A"/>
    <property type="match status" value="1"/>
</dbReference>
<dbReference type="Pfam" id="PF00483">
    <property type="entry name" value="NTP_transferase"/>
    <property type="match status" value="1"/>
</dbReference>
<dbReference type="InterPro" id="IPR005836">
    <property type="entry name" value="ADP_Glu_pyroP_CS"/>
</dbReference>
<dbReference type="SUPFAM" id="SSF51161">
    <property type="entry name" value="Trimeric LpxA-like enzymes"/>
    <property type="match status" value="1"/>
</dbReference>
<keyword evidence="3 9" id="KW-0808">Transferase</keyword>
<protein>
    <recommendedName>
        <fullName evidence="9">Glucose-1-phosphate adenylyltransferase</fullName>
        <ecNumber evidence="9">2.7.7.27</ecNumber>
    </recommendedName>
    <alternativeName>
        <fullName evidence="9">ADP-glucose pyrophosphorylase</fullName>
        <shortName evidence="9">ADPGlc PPase</shortName>
    </alternativeName>
    <alternativeName>
        <fullName evidence="9">ADP-glucose synthase</fullName>
    </alternativeName>
</protein>
<keyword evidence="5 9" id="KW-0547">Nucleotide-binding</keyword>
<dbReference type="InterPro" id="IPR056818">
    <property type="entry name" value="GlmU/GlgC-like_hexapep"/>
</dbReference>
<accession>A0A9D1KZD9</accession>
<evidence type="ECO:0000256" key="9">
    <source>
        <dbReference type="HAMAP-Rule" id="MF_00624"/>
    </source>
</evidence>
<dbReference type="Pfam" id="PF24894">
    <property type="entry name" value="Hexapep_GlmU"/>
    <property type="match status" value="1"/>
</dbReference>
<feature type="domain" description="Nucleotidyl transferase" evidence="10">
    <location>
        <begin position="8"/>
        <end position="261"/>
    </location>
</feature>
<dbReference type="NCBIfam" id="TIGR02091">
    <property type="entry name" value="glgC"/>
    <property type="match status" value="1"/>
</dbReference>
<evidence type="ECO:0000256" key="8">
    <source>
        <dbReference type="ARBA" id="ARBA00023277"/>
    </source>
</evidence>
<reference evidence="12" key="1">
    <citation type="submission" date="2020-10" db="EMBL/GenBank/DDBJ databases">
        <authorList>
            <person name="Gilroy R."/>
        </authorList>
    </citation>
    <scope>NUCLEOTIDE SEQUENCE</scope>
    <source>
        <strain evidence="12">2830</strain>
    </source>
</reference>
<comment type="caution">
    <text evidence="12">The sequence shown here is derived from an EMBL/GenBank/DDBJ whole genome shotgun (WGS) entry which is preliminary data.</text>
</comment>
<dbReference type="SUPFAM" id="SSF53448">
    <property type="entry name" value="Nucleotide-diphospho-sugar transferases"/>
    <property type="match status" value="1"/>
</dbReference>
<feature type="site" description="Could play a key role in the communication between the regulatory and the substrate sites" evidence="9">
    <location>
        <position position="99"/>
    </location>
</feature>
<feature type="binding site" evidence="9">
    <location>
        <position position="165"/>
    </location>
    <ligand>
        <name>alpha-D-glucose 1-phosphate</name>
        <dbReference type="ChEBI" id="CHEBI:58601"/>
    </ligand>
</feature>
<dbReference type="InterPro" id="IPR029044">
    <property type="entry name" value="Nucleotide-diphossugar_trans"/>
</dbReference>
<keyword evidence="8 9" id="KW-0119">Carbohydrate metabolism</keyword>
<dbReference type="GO" id="GO:0005978">
    <property type="term" value="P:glycogen biosynthetic process"/>
    <property type="evidence" value="ECO:0007669"/>
    <property type="project" value="UniProtKB-UniRule"/>
</dbReference>
<evidence type="ECO:0000256" key="5">
    <source>
        <dbReference type="ARBA" id="ARBA00022741"/>
    </source>
</evidence>
<proteinExistence type="inferred from homology"/>
<comment type="pathway">
    <text evidence="9">Glycan biosynthesis; glycogen biosynthesis.</text>
</comment>
<dbReference type="PANTHER" id="PTHR43523:SF2">
    <property type="entry name" value="GLUCOSE-1-PHOSPHATE ADENYLYLTRANSFERASE"/>
    <property type="match status" value="1"/>
</dbReference>
<feature type="site" description="Could play a key role in the communication between the regulatory and the substrate sites" evidence="9">
    <location>
        <position position="60"/>
    </location>
</feature>
<dbReference type="EC" id="2.7.7.27" evidence="9"/>
<feature type="binding site" evidence="9">
    <location>
        <position position="191"/>
    </location>
    <ligand>
        <name>alpha-D-glucose 1-phosphate</name>
        <dbReference type="ChEBI" id="CHEBI:58601"/>
    </ligand>
</feature>
<evidence type="ECO:0000259" key="11">
    <source>
        <dbReference type="Pfam" id="PF24894"/>
    </source>
</evidence>
<evidence type="ECO:0000256" key="1">
    <source>
        <dbReference type="ARBA" id="ARBA00010443"/>
    </source>
</evidence>
<dbReference type="AlphaFoldDB" id="A0A9D1KZD9"/>
<sequence>MSKKECLAMLLAGGQGSRLGALTRKIAKPAVSFGGKYRIIDFSLSNCVNSGIDTVGVLTQYRPLMLNSYIGTGAPWDLDEAAGGVFVLPPYATQDGAEWYNGTADAVYKNLDFIESYDPEYVLIISGDHLYKMDYNLMLDFHKQSGAELTVSVIEVPLEEAGRFGIITAAADGKIEKFTEKPANPDSNLASMGIYIFNWPTLKQALLADAKLSESDHDFGKNVIPMLLAEGKRLYAYAFSGYWKDVGTIESYYQTSMDLLREDSEFDIFSGGQRIFSNSNIYPPHYVGENAVIENAVVCNGCTVLGEVKNSIVSSEAYVGAGAKVENAILLPGARVENGARVMRAIVGEGAVIEMNAYFGSMEETEPVQVCGDGEHIKDDLWSRGY</sequence>
<gene>
    <name evidence="9" type="primary">glgC</name>
    <name evidence="12" type="ORF">IAB00_04460</name>
</gene>
<dbReference type="EMBL" id="DVMH01000022">
    <property type="protein sequence ID" value="HIU10485.1"/>
    <property type="molecule type" value="Genomic_DNA"/>
</dbReference>
<dbReference type="GO" id="GO:0005524">
    <property type="term" value="F:ATP binding"/>
    <property type="evidence" value="ECO:0007669"/>
    <property type="project" value="UniProtKB-KW"/>
</dbReference>
<evidence type="ECO:0000259" key="10">
    <source>
        <dbReference type="Pfam" id="PF00483"/>
    </source>
</evidence>
<dbReference type="PROSITE" id="PS00809">
    <property type="entry name" value="ADP_GLC_PYROPHOSPH_2"/>
    <property type="match status" value="1"/>
</dbReference>
<evidence type="ECO:0000256" key="2">
    <source>
        <dbReference type="ARBA" id="ARBA00022600"/>
    </source>
</evidence>